<evidence type="ECO:0000313" key="2">
    <source>
        <dbReference type="EMBL" id="QSZ35706.1"/>
    </source>
</evidence>
<organism evidence="2 3">
    <name type="scientific">Monilinia vaccinii-corymbosi</name>
    <dbReference type="NCBI Taxonomy" id="61207"/>
    <lineage>
        <taxon>Eukaryota</taxon>
        <taxon>Fungi</taxon>
        <taxon>Dikarya</taxon>
        <taxon>Ascomycota</taxon>
        <taxon>Pezizomycotina</taxon>
        <taxon>Leotiomycetes</taxon>
        <taxon>Helotiales</taxon>
        <taxon>Sclerotiniaceae</taxon>
        <taxon>Monilinia</taxon>
    </lineage>
</organism>
<accession>A0A8A3PLF0</accession>
<proteinExistence type="predicted"/>
<name>A0A8A3PLF0_9HELO</name>
<gene>
    <name evidence="2" type="ORF">DSL72_006828</name>
</gene>
<sequence length="469" mass="53261">MTCFKITRGPQDQQLPLAVGLRSTTVQLLDRRGKLWSIANYVICEDGTSSPARPRQQSYEEYLECFRDRVNAFNINTVANDEKVSWLHYVELIWLHGASQTVSRYRPDLRALFSSRDHKNYPAFNAETDSVDATSMFRPRTLKFGEQAFLTAKHPWTVLIAPAEDVNNMNGFCPVAPFQDVPTKLLQFQGIPIHCNVHSNHYSTPIQTNLHTAFPSHSVSVLPRSKHPNSAYPTSEASQHAETASGSTDVGLQKLRRLSQEKKLLDAQALMLIESTRHDGNARLPARPTSRVPEHKNCAVQLRVNQNVTRKEIFDTIRTGAIYSLSIVATHNRMSLFELVFMKRQGAQRYIDMTRHRDGILIRDQRVVAVWSLNRVGPCKKKDVSRVIKLTVPTPDYTLNRFVHYAKKCCWVDIIHRQESVGANREMVLEFGSFAGQAEVVYAKILSDPGFARRSVEFVRDPCDVPEDS</sequence>
<dbReference type="OrthoDB" id="3532928at2759"/>
<dbReference type="EMBL" id="CP063410">
    <property type="protein sequence ID" value="QSZ35706.1"/>
    <property type="molecule type" value="Genomic_DNA"/>
</dbReference>
<feature type="compositionally biased region" description="Polar residues" evidence="1">
    <location>
        <begin position="231"/>
        <end position="250"/>
    </location>
</feature>
<reference evidence="2" key="1">
    <citation type="submission" date="2020-10" db="EMBL/GenBank/DDBJ databases">
        <title>Genome Sequence of Monilinia vaccinii-corymbosi Sheds Light on Mummy Berry Disease Infection of Blueberry and Mating Type.</title>
        <authorList>
            <person name="Yow A.G."/>
            <person name="Zhang Y."/>
            <person name="Bansal K."/>
            <person name="Eacker S.M."/>
            <person name="Sullivan S."/>
            <person name="Liachko I."/>
            <person name="Cubeta M.A."/>
            <person name="Rollins J.A."/>
            <person name="Ashrafi H."/>
        </authorList>
    </citation>
    <scope>NUCLEOTIDE SEQUENCE</scope>
    <source>
        <strain evidence="2">RL-1</strain>
    </source>
</reference>
<protein>
    <submittedName>
        <fullName evidence="2">Uncharacterized protein</fullName>
    </submittedName>
</protein>
<evidence type="ECO:0000313" key="3">
    <source>
        <dbReference type="Proteomes" id="UP000672032"/>
    </source>
</evidence>
<dbReference type="Proteomes" id="UP000672032">
    <property type="component" value="Chromosome 6"/>
</dbReference>
<evidence type="ECO:0000256" key="1">
    <source>
        <dbReference type="SAM" id="MobiDB-lite"/>
    </source>
</evidence>
<feature type="region of interest" description="Disordered" evidence="1">
    <location>
        <begin position="219"/>
        <end position="250"/>
    </location>
</feature>
<dbReference type="AlphaFoldDB" id="A0A8A3PLF0"/>
<keyword evidence="3" id="KW-1185">Reference proteome</keyword>